<feature type="region of interest" description="Disordered" evidence="1">
    <location>
        <begin position="1"/>
        <end position="24"/>
    </location>
</feature>
<gene>
    <name evidence="3" type="ORF">METZ01_LOCUS166850</name>
</gene>
<proteinExistence type="predicted"/>
<feature type="domain" description="Holliday junction DNA helicase RuvA C-terminal" evidence="2">
    <location>
        <begin position="27"/>
        <end position="70"/>
    </location>
</feature>
<sequence>ELKDKLGDEAAFDSANGTPISADEQKVSDAASALIALGSKPKDAQEAVRGAVTMLGPDAPVDAIVRAALSKGK</sequence>
<dbReference type="AlphaFoldDB" id="A0A382BJG9"/>
<dbReference type="GO" id="GO:0006310">
    <property type="term" value="P:DNA recombination"/>
    <property type="evidence" value="ECO:0007669"/>
    <property type="project" value="InterPro"/>
</dbReference>
<dbReference type="SUPFAM" id="SSF46929">
    <property type="entry name" value="DNA helicase RuvA subunit, C-terminal domain"/>
    <property type="match status" value="1"/>
</dbReference>
<name>A0A382BJG9_9ZZZZ</name>
<protein>
    <recommendedName>
        <fullName evidence="2">Holliday junction DNA helicase RuvA C-terminal domain-containing protein</fullName>
    </recommendedName>
</protein>
<evidence type="ECO:0000256" key="1">
    <source>
        <dbReference type="SAM" id="MobiDB-lite"/>
    </source>
</evidence>
<dbReference type="GO" id="GO:0006281">
    <property type="term" value="P:DNA repair"/>
    <property type="evidence" value="ECO:0007669"/>
    <property type="project" value="InterPro"/>
</dbReference>
<dbReference type="InterPro" id="IPR011114">
    <property type="entry name" value="RuvA_C"/>
</dbReference>
<organism evidence="3">
    <name type="scientific">marine metagenome</name>
    <dbReference type="NCBI Taxonomy" id="408172"/>
    <lineage>
        <taxon>unclassified sequences</taxon>
        <taxon>metagenomes</taxon>
        <taxon>ecological metagenomes</taxon>
    </lineage>
</organism>
<dbReference type="GO" id="GO:0005524">
    <property type="term" value="F:ATP binding"/>
    <property type="evidence" value="ECO:0007669"/>
    <property type="project" value="InterPro"/>
</dbReference>
<dbReference type="InterPro" id="IPR036267">
    <property type="entry name" value="RuvA_C_sf"/>
</dbReference>
<reference evidence="3" key="1">
    <citation type="submission" date="2018-05" db="EMBL/GenBank/DDBJ databases">
        <authorList>
            <person name="Lanie J.A."/>
            <person name="Ng W.-L."/>
            <person name="Kazmierczak K.M."/>
            <person name="Andrzejewski T.M."/>
            <person name="Davidsen T.M."/>
            <person name="Wayne K.J."/>
            <person name="Tettelin H."/>
            <person name="Glass J.I."/>
            <person name="Rusch D."/>
            <person name="Podicherti R."/>
            <person name="Tsui H.-C.T."/>
            <person name="Winkler M.E."/>
        </authorList>
    </citation>
    <scope>NUCLEOTIDE SEQUENCE</scope>
</reference>
<dbReference type="CDD" id="cd14332">
    <property type="entry name" value="UBA_RuvA_C"/>
    <property type="match status" value="1"/>
</dbReference>
<dbReference type="GO" id="GO:0009379">
    <property type="term" value="C:Holliday junction helicase complex"/>
    <property type="evidence" value="ECO:0007669"/>
    <property type="project" value="InterPro"/>
</dbReference>
<evidence type="ECO:0000259" key="2">
    <source>
        <dbReference type="Pfam" id="PF07499"/>
    </source>
</evidence>
<accession>A0A382BJG9</accession>
<evidence type="ECO:0000313" key="3">
    <source>
        <dbReference type="EMBL" id="SVB13996.1"/>
    </source>
</evidence>
<dbReference type="Pfam" id="PF07499">
    <property type="entry name" value="RuvA_C"/>
    <property type="match status" value="1"/>
</dbReference>
<dbReference type="GO" id="GO:0009378">
    <property type="term" value="F:four-way junction helicase activity"/>
    <property type="evidence" value="ECO:0007669"/>
    <property type="project" value="InterPro"/>
</dbReference>
<feature type="non-terminal residue" evidence="3">
    <location>
        <position position="1"/>
    </location>
</feature>
<dbReference type="Gene3D" id="1.10.8.10">
    <property type="entry name" value="DNA helicase RuvA subunit, C-terminal domain"/>
    <property type="match status" value="1"/>
</dbReference>
<dbReference type="EMBL" id="UINC01030122">
    <property type="protein sequence ID" value="SVB13996.1"/>
    <property type="molecule type" value="Genomic_DNA"/>
</dbReference>